<name>A0AAD0KS07_MYCLR</name>
<dbReference type="EMBL" id="CP029543">
    <property type="protein sequence ID" value="AWV47819.1"/>
    <property type="molecule type" value="Genomic_DNA"/>
</dbReference>
<evidence type="ECO:0000313" key="1">
    <source>
        <dbReference type="EMBL" id="AWV47819.1"/>
    </source>
</evidence>
<sequence>MITRQSMHVVRPENATANLRPLAARIASRLIGLVLDRGVARGSTHLGVLEELEATGLPVDQFGQHHH</sequence>
<reference evidence="1 2" key="1">
    <citation type="submission" date="2018-05" db="EMBL/GenBank/DDBJ databases">
        <title>Evolution of small genomes with special reference to Mycobacterium leprae.</title>
        <authorList>
            <person name="Mohanty P.S."/>
            <person name="Bansal A.K."/>
            <person name="Gupta U.D."/>
            <person name="Naaz F."/>
            <person name="Dwivedi V.D."/>
            <person name="Singh H."/>
            <person name="Gupta G."/>
            <person name="Sharma S."/>
            <person name="Arora M."/>
        </authorList>
    </citation>
    <scope>NUCLEOTIDE SEQUENCE [LARGE SCALE GENOMIC DNA]</scope>
    <source>
        <strain evidence="1 2">MRHRU-235-G</strain>
    </source>
</reference>
<gene>
    <name evidence="1" type="ORF">DIJ64_06270</name>
</gene>
<dbReference type="AlphaFoldDB" id="A0AAD0KS07"/>
<accession>A0AAD0KS07</accession>
<dbReference type="RefSeq" id="WP_049769733.1">
    <property type="nucleotide sequence ID" value="NZ_CP029543.1"/>
</dbReference>
<proteinExistence type="predicted"/>
<dbReference type="Proteomes" id="UP000249682">
    <property type="component" value="Chromosome"/>
</dbReference>
<organism evidence="1 2">
    <name type="scientific">Mycobacterium leprae</name>
    <dbReference type="NCBI Taxonomy" id="1769"/>
    <lineage>
        <taxon>Bacteria</taxon>
        <taxon>Bacillati</taxon>
        <taxon>Actinomycetota</taxon>
        <taxon>Actinomycetes</taxon>
        <taxon>Mycobacteriales</taxon>
        <taxon>Mycobacteriaceae</taxon>
        <taxon>Mycobacterium</taxon>
    </lineage>
</organism>
<evidence type="ECO:0000313" key="2">
    <source>
        <dbReference type="Proteomes" id="UP000249682"/>
    </source>
</evidence>
<protein>
    <submittedName>
        <fullName evidence="1">Uncharacterized protein</fullName>
    </submittedName>
</protein>